<dbReference type="SUPFAM" id="SSF54427">
    <property type="entry name" value="NTF2-like"/>
    <property type="match status" value="1"/>
</dbReference>
<accession>A0A382F9Q4</accession>
<feature type="domain" description="SnoaL-like" evidence="1">
    <location>
        <begin position="8"/>
        <end position="125"/>
    </location>
</feature>
<dbReference type="EMBL" id="UINC01048749">
    <property type="protein sequence ID" value="SVB59680.1"/>
    <property type="molecule type" value="Genomic_DNA"/>
</dbReference>
<protein>
    <recommendedName>
        <fullName evidence="1">SnoaL-like domain-containing protein</fullName>
    </recommendedName>
</protein>
<evidence type="ECO:0000259" key="1">
    <source>
        <dbReference type="Pfam" id="PF13474"/>
    </source>
</evidence>
<dbReference type="InterPro" id="IPR032710">
    <property type="entry name" value="NTF2-like_dom_sf"/>
</dbReference>
<dbReference type="InterPro" id="IPR037401">
    <property type="entry name" value="SnoaL-like"/>
</dbReference>
<feature type="non-terminal residue" evidence="2">
    <location>
        <position position="1"/>
    </location>
</feature>
<name>A0A382F9Q4_9ZZZZ</name>
<dbReference type="AlphaFoldDB" id="A0A382F9Q4"/>
<dbReference type="PANTHER" id="PTHR34957:SF1">
    <property type="entry name" value="NUCLEAR TRANSPORT FACTOR 2 (NTF2) FAMILY PROTEIN"/>
    <property type="match status" value="1"/>
</dbReference>
<organism evidence="2">
    <name type="scientific">marine metagenome</name>
    <dbReference type="NCBI Taxonomy" id="408172"/>
    <lineage>
        <taxon>unclassified sequences</taxon>
        <taxon>metagenomes</taxon>
        <taxon>ecological metagenomes</taxon>
    </lineage>
</organism>
<dbReference type="Gene3D" id="3.10.450.50">
    <property type="match status" value="1"/>
</dbReference>
<sequence length="137" mass="15360">VNQKSALKANQRFYDAFNKSDIELMKDIWLDDSASQCIHPGWNVLSGFESIITSWQKIFSAGQDLEIKLSHVKLITSEKLAWVTCQENLFSISTSGVLLSKVHATNLFKQAHGEWKMVLHHASPVAGLPLREIKPGN</sequence>
<dbReference type="PANTHER" id="PTHR34957">
    <property type="entry name" value="NUCLEAR TRANSPORT FACTOR 2 (NTF2) FAMILY PROTEIN"/>
    <property type="match status" value="1"/>
</dbReference>
<reference evidence="2" key="1">
    <citation type="submission" date="2018-05" db="EMBL/GenBank/DDBJ databases">
        <authorList>
            <person name="Lanie J.A."/>
            <person name="Ng W.-L."/>
            <person name="Kazmierczak K.M."/>
            <person name="Andrzejewski T.M."/>
            <person name="Davidsen T.M."/>
            <person name="Wayne K.J."/>
            <person name="Tettelin H."/>
            <person name="Glass J.I."/>
            <person name="Rusch D."/>
            <person name="Podicherti R."/>
            <person name="Tsui H.-C.T."/>
            <person name="Winkler M.E."/>
        </authorList>
    </citation>
    <scope>NUCLEOTIDE SEQUENCE</scope>
</reference>
<proteinExistence type="predicted"/>
<evidence type="ECO:0000313" key="2">
    <source>
        <dbReference type="EMBL" id="SVB59680.1"/>
    </source>
</evidence>
<dbReference type="Pfam" id="PF13474">
    <property type="entry name" value="SnoaL_3"/>
    <property type="match status" value="1"/>
</dbReference>
<gene>
    <name evidence="2" type="ORF">METZ01_LOCUS212534</name>
</gene>